<dbReference type="eggNOG" id="KOG1075">
    <property type="taxonomic scope" value="Eukaryota"/>
</dbReference>
<keyword evidence="4" id="KW-1185">Reference proteome</keyword>
<protein>
    <recommendedName>
        <fullName evidence="5">RNase H type-1 domain-containing protein</fullName>
    </recommendedName>
</protein>
<accession>M5X4I1</accession>
<dbReference type="GO" id="GO:0004523">
    <property type="term" value="F:RNA-DNA hybrid ribonuclease activity"/>
    <property type="evidence" value="ECO:0007669"/>
    <property type="project" value="InterPro"/>
</dbReference>
<dbReference type="Proteomes" id="UP000006882">
    <property type="component" value="Chromosome G2"/>
</dbReference>
<dbReference type="Gene3D" id="3.30.420.10">
    <property type="entry name" value="Ribonuclease H-like superfamily/Ribonuclease H"/>
    <property type="match status" value="1"/>
</dbReference>
<dbReference type="Pfam" id="PF13456">
    <property type="entry name" value="RVT_3"/>
    <property type="match status" value="1"/>
</dbReference>
<evidence type="ECO:0008006" key="5">
    <source>
        <dbReference type="Google" id="ProtNLM"/>
    </source>
</evidence>
<organism evidence="3 4">
    <name type="scientific">Prunus persica</name>
    <name type="common">Peach</name>
    <name type="synonym">Amygdalus persica</name>
    <dbReference type="NCBI Taxonomy" id="3760"/>
    <lineage>
        <taxon>Eukaryota</taxon>
        <taxon>Viridiplantae</taxon>
        <taxon>Streptophyta</taxon>
        <taxon>Embryophyta</taxon>
        <taxon>Tracheophyta</taxon>
        <taxon>Spermatophyta</taxon>
        <taxon>Magnoliopsida</taxon>
        <taxon>eudicotyledons</taxon>
        <taxon>Gunneridae</taxon>
        <taxon>Pentapetalae</taxon>
        <taxon>rosids</taxon>
        <taxon>fabids</taxon>
        <taxon>Rosales</taxon>
        <taxon>Rosaceae</taxon>
        <taxon>Amygdaloideae</taxon>
        <taxon>Amygdaleae</taxon>
        <taxon>Prunus</taxon>
    </lineage>
</organism>
<reference evidence="3 4" key="1">
    <citation type="journal article" date="2013" name="Nat. Genet.">
        <title>The high-quality draft genome of peach (Prunus persica) identifies unique patterns of genetic diversity, domestication and genome evolution.</title>
        <authorList>
            <consortium name="International Peach Genome Initiative"/>
            <person name="Verde I."/>
            <person name="Abbott A.G."/>
            <person name="Scalabrin S."/>
            <person name="Jung S."/>
            <person name="Shu S."/>
            <person name="Marroni F."/>
            <person name="Zhebentyayeva T."/>
            <person name="Dettori M.T."/>
            <person name="Grimwood J."/>
            <person name="Cattonaro F."/>
            <person name="Zuccolo A."/>
            <person name="Rossini L."/>
            <person name="Jenkins J."/>
            <person name="Vendramin E."/>
            <person name="Meisel L.A."/>
            <person name="Decroocq V."/>
            <person name="Sosinski B."/>
            <person name="Prochnik S."/>
            <person name="Mitros T."/>
            <person name="Policriti A."/>
            <person name="Cipriani G."/>
            <person name="Dondini L."/>
            <person name="Ficklin S."/>
            <person name="Goodstein D.M."/>
            <person name="Xuan P."/>
            <person name="Del Fabbro C."/>
            <person name="Aramini V."/>
            <person name="Copetti D."/>
            <person name="Gonzalez S."/>
            <person name="Horner D.S."/>
            <person name="Falchi R."/>
            <person name="Lucas S."/>
            <person name="Mica E."/>
            <person name="Maldonado J."/>
            <person name="Lazzari B."/>
            <person name="Bielenberg D."/>
            <person name="Pirona R."/>
            <person name="Miculan M."/>
            <person name="Barakat A."/>
            <person name="Testolin R."/>
            <person name="Stella A."/>
            <person name="Tartarini S."/>
            <person name="Tonutti P."/>
            <person name="Arus P."/>
            <person name="Orellana A."/>
            <person name="Wells C."/>
            <person name="Main D."/>
            <person name="Vizzotto G."/>
            <person name="Silva H."/>
            <person name="Salamini F."/>
            <person name="Schmutz J."/>
            <person name="Morgante M."/>
            <person name="Rokhsar D.S."/>
        </authorList>
    </citation>
    <scope>NUCLEOTIDE SEQUENCE [LARGE SCALE GENOMIC DNA]</scope>
    <source>
        <strain evidence="4">cv. Nemared</strain>
    </source>
</reference>
<name>M5X4I1_PRUPE</name>
<dbReference type="InterPro" id="IPR044730">
    <property type="entry name" value="RNase_H-like_dom_plant"/>
</dbReference>
<dbReference type="PANTHER" id="PTHR47074:SF73">
    <property type="entry name" value="OS04G0448401 PROTEIN"/>
    <property type="match status" value="1"/>
</dbReference>
<dbReference type="InterPro" id="IPR012337">
    <property type="entry name" value="RNaseH-like_sf"/>
</dbReference>
<dbReference type="HOGENOM" id="CLU_805097_0_0_1"/>
<dbReference type="AlphaFoldDB" id="M5X4I1"/>
<evidence type="ECO:0000259" key="2">
    <source>
        <dbReference type="Pfam" id="PF13966"/>
    </source>
</evidence>
<gene>
    <name evidence="3" type="ORF">PRUPE_2G049100</name>
</gene>
<proteinExistence type="predicted"/>
<evidence type="ECO:0000313" key="3">
    <source>
        <dbReference type="EMBL" id="ONI21064.1"/>
    </source>
</evidence>
<dbReference type="EMBL" id="CM007652">
    <property type="protein sequence ID" value="ONI21064.1"/>
    <property type="molecule type" value="Genomic_DNA"/>
</dbReference>
<sequence length="345" mass="39194">MRLSKVHWISWPTLGLPKKQGGMGFRDFNDFNLALLARQCWRLITEPNSQWAQLLKARYFQKCNFLEAKKCGCASWAWASLLEGRKIILQGARWQILNCRQAKLWMDCWIPSLHNGKLHPHLQNSLDPNTRISLAWGKKGKFSVRSGYHSIHALQVETTARNASTSSRIDPLVWKNIWKAEVPPKIKNFLWRATHGRLPTTFALHKRKIAGTRRNHQKAHVIKVNFDATWSASSGKAGVGLIARNTNGEFVGAKCLSFHAESTIMAKAIAGFEGCKWASELGLSDVYFESDSKELIENVKGNIKRGRWSLDPLLSIIRECNSNFSNYNWACTSRKNNEAVDHLVL</sequence>
<dbReference type="SUPFAM" id="SSF53098">
    <property type="entry name" value="Ribonuclease H-like"/>
    <property type="match status" value="1"/>
</dbReference>
<dbReference type="InterPro" id="IPR036397">
    <property type="entry name" value="RNaseH_sf"/>
</dbReference>
<dbReference type="InterPro" id="IPR002156">
    <property type="entry name" value="RNaseH_domain"/>
</dbReference>
<feature type="domain" description="Reverse transcriptase zinc-binding" evidence="2">
    <location>
        <begin position="142"/>
        <end position="211"/>
    </location>
</feature>
<evidence type="ECO:0000259" key="1">
    <source>
        <dbReference type="Pfam" id="PF13456"/>
    </source>
</evidence>
<evidence type="ECO:0000313" key="4">
    <source>
        <dbReference type="Proteomes" id="UP000006882"/>
    </source>
</evidence>
<dbReference type="PANTHER" id="PTHR47074">
    <property type="entry name" value="BNAC02G40300D PROTEIN"/>
    <property type="match status" value="1"/>
</dbReference>
<dbReference type="GO" id="GO:0003676">
    <property type="term" value="F:nucleic acid binding"/>
    <property type="evidence" value="ECO:0007669"/>
    <property type="project" value="InterPro"/>
</dbReference>
<feature type="domain" description="RNase H type-1" evidence="1">
    <location>
        <begin position="225"/>
        <end position="343"/>
    </location>
</feature>
<dbReference type="Gramene" id="ONI21064">
    <property type="protein sequence ID" value="ONI21064"/>
    <property type="gene ID" value="PRUPE_2G049100"/>
</dbReference>
<dbReference type="Pfam" id="PF13966">
    <property type="entry name" value="zf-RVT"/>
    <property type="match status" value="1"/>
</dbReference>
<dbReference type="InterPro" id="IPR026960">
    <property type="entry name" value="RVT-Znf"/>
</dbReference>
<dbReference type="CDD" id="cd06222">
    <property type="entry name" value="RNase_H_like"/>
    <property type="match status" value="1"/>
</dbReference>
<dbReference type="InterPro" id="IPR052929">
    <property type="entry name" value="RNase_H-like_EbsB-rel"/>
</dbReference>